<dbReference type="SUPFAM" id="SSF53955">
    <property type="entry name" value="Lysozyme-like"/>
    <property type="match status" value="1"/>
</dbReference>
<dbReference type="Proteomes" id="UP001154255">
    <property type="component" value="Unassembled WGS sequence"/>
</dbReference>
<accession>A0A9W4TQR2</accession>
<comment type="similarity">
    <text evidence="1">Belongs to the virb1 family.</text>
</comment>
<dbReference type="Proteomes" id="UP001154259">
    <property type="component" value="Unassembled WGS sequence"/>
</dbReference>
<dbReference type="Pfam" id="PF01464">
    <property type="entry name" value="SLT"/>
    <property type="match status" value="1"/>
</dbReference>
<dbReference type="AlphaFoldDB" id="A0A9W4TQR2"/>
<evidence type="ECO:0000313" key="5">
    <source>
        <dbReference type="Proteomes" id="UP001154255"/>
    </source>
</evidence>
<evidence type="ECO:0000313" key="4">
    <source>
        <dbReference type="EMBL" id="CAI3960039.1"/>
    </source>
</evidence>
<dbReference type="CDD" id="cd00254">
    <property type="entry name" value="LT-like"/>
    <property type="match status" value="1"/>
</dbReference>
<protein>
    <submittedName>
        <fullName evidence="3 4">Soluble lytic murein transglycosylase or regulatory protein s ( may contain LysM/invasin domain) (MltE)</fullName>
    </submittedName>
</protein>
<dbReference type="EMBL" id="CAMXCS010000011">
    <property type="protein sequence ID" value="CAI3960039.1"/>
    <property type="molecule type" value="Genomic_DNA"/>
</dbReference>
<dbReference type="InterPro" id="IPR023346">
    <property type="entry name" value="Lysozyme-like_dom_sf"/>
</dbReference>
<feature type="domain" description="Transglycosylase SLT" evidence="2">
    <location>
        <begin position="554"/>
        <end position="657"/>
    </location>
</feature>
<dbReference type="InterPro" id="IPR008258">
    <property type="entry name" value="Transglycosylase_SLT_dom_1"/>
</dbReference>
<reference evidence="3" key="1">
    <citation type="submission" date="2022-10" db="EMBL/GenBank/DDBJ databases">
        <authorList>
            <person name="Botero Cardona J."/>
        </authorList>
    </citation>
    <scope>NUCLEOTIDE SEQUENCE</scope>
    <source>
        <strain evidence="3">LMG 31819</strain>
        <strain evidence="4">R-53529</strain>
    </source>
</reference>
<name>A0A9W4TQR2_9PROT</name>
<sequence>MAFFIGETMANIPIVKIGTDFKSFSKFTKSFSNFKKRAEKPQNIGFKVDKSSIALLKSIAGDLRVISQIQIGIISKSKRFQDVFKSVQLQPPVIDGTATDKTDHKKVSSFSNVISKIARSLKSVSASGVKRGLAFGARAIPQPVKDKWGVFSNKVSSVSKRIKENPLVAKSSAVFVDAIKKLTSVMAKLTAFSIRTGGTVLGSGIGKLFGALKAIPIVGGLALGAVTGSLFGIGGATNRATGLRTQARNTGLTTGQVLAGKNVLDPYIDFNGWAQQIAQEKTSISSANTFQQLGVGQNASTSDILVAKMRKAAEIAKEYDSQGHGNLLDSNPFLKQFGISAVDAQALGKLSPKELEQKIAQYQKQSNNLNQDDSTNKKLQDLNTNLGITSDLIKNKFAAAIASIAPQIEKLATFFQNLLNNIFDPKTFKNISDLFQGGAKKLGEFLKDFNGIGSLFGILKGIFTDYLLAPLGKLIKEYMIEPLKDVLTQFLIVPLTNLFKSLNPFGGGGNPSIQKTAYKTQDFGPLLQQPEWKTLPGGIANDNESSGEWKKNQYLNWANQKRGLPPKFFQALRQLESGGNDLAENSKSSAKGAFQMTKAARKDFKVNNPFNFYESADGAGRYIDEAHRRFKDIRKDIVSYHWGMGNLEKHTKQYGANWEANLPKSEKEYLRKFEQILIQLQRQQPQQVDININNNTAASPVVNAGMASKRTTQL</sequence>
<dbReference type="Gene3D" id="1.10.530.10">
    <property type="match status" value="1"/>
</dbReference>
<evidence type="ECO:0000313" key="6">
    <source>
        <dbReference type="Proteomes" id="UP001154259"/>
    </source>
</evidence>
<dbReference type="EMBL" id="CAMXCM010000011">
    <property type="protein sequence ID" value="CAI3958129.1"/>
    <property type="molecule type" value="Genomic_DNA"/>
</dbReference>
<comment type="caution">
    <text evidence="3">The sequence shown here is derived from an EMBL/GenBank/DDBJ whole genome shotgun (WGS) entry which is preliminary data.</text>
</comment>
<evidence type="ECO:0000313" key="3">
    <source>
        <dbReference type="EMBL" id="CAI3958129.1"/>
    </source>
</evidence>
<keyword evidence="6" id="KW-1185">Reference proteome</keyword>
<evidence type="ECO:0000256" key="1">
    <source>
        <dbReference type="ARBA" id="ARBA00009387"/>
    </source>
</evidence>
<organism evidence="3 5">
    <name type="scientific">Commensalibacter communis</name>
    <dbReference type="NCBI Taxonomy" id="2972786"/>
    <lineage>
        <taxon>Bacteria</taxon>
        <taxon>Pseudomonadati</taxon>
        <taxon>Pseudomonadota</taxon>
        <taxon>Alphaproteobacteria</taxon>
        <taxon>Acetobacterales</taxon>
        <taxon>Acetobacteraceae</taxon>
    </lineage>
</organism>
<gene>
    <name evidence="4" type="ORF">R53529_LOCUS2246</name>
    <name evidence="3" type="ORF">R53530_LOCUS2250</name>
</gene>
<evidence type="ECO:0000259" key="2">
    <source>
        <dbReference type="Pfam" id="PF01464"/>
    </source>
</evidence>
<proteinExistence type="inferred from homology"/>